<proteinExistence type="inferred from homology"/>
<dbReference type="SUPFAM" id="SSF55469">
    <property type="entry name" value="FMN-dependent nitroreductase-like"/>
    <property type="match status" value="1"/>
</dbReference>
<keyword evidence="3" id="KW-0285">Flavoprotein</keyword>
<keyword evidence="5" id="KW-0479">Metal-binding</keyword>
<dbReference type="EMBL" id="CP097562">
    <property type="protein sequence ID" value="USF23144.1"/>
    <property type="molecule type" value="Genomic_DNA"/>
</dbReference>
<dbReference type="RefSeq" id="WP_023276214.1">
    <property type="nucleotide sequence ID" value="NZ_CP097562.1"/>
</dbReference>
<dbReference type="Pfam" id="PF00881">
    <property type="entry name" value="Nitroreductase"/>
    <property type="match status" value="1"/>
</dbReference>
<evidence type="ECO:0000313" key="9">
    <source>
        <dbReference type="EMBL" id="USF23144.1"/>
    </source>
</evidence>
<gene>
    <name evidence="9" type="ORF">N508_000199</name>
</gene>
<dbReference type="eggNOG" id="COG1146">
    <property type="taxonomic scope" value="Bacteria"/>
</dbReference>
<dbReference type="InterPro" id="IPR017900">
    <property type="entry name" value="4Fe4S_Fe_S_CS"/>
</dbReference>
<dbReference type="InterPro" id="IPR017896">
    <property type="entry name" value="4Fe4S_Fe-S-bd"/>
</dbReference>
<dbReference type="PROSITE" id="PS00198">
    <property type="entry name" value="4FE4S_FER_1"/>
    <property type="match status" value="1"/>
</dbReference>
<evidence type="ECO:0000256" key="1">
    <source>
        <dbReference type="ARBA" id="ARBA00001917"/>
    </source>
</evidence>
<organism evidence="9 10">
    <name type="scientific">Mucispirillum schaedleri ASF457</name>
    <dbReference type="NCBI Taxonomy" id="1379858"/>
    <lineage>
        <taxon>Bacteria</taxon>
        <taxon>Pseudomonadati</taxon>
        <taxon>Deferribacterota</taxon>
        <taxon>Deferribacteres</taxon>
        <taxon>Deferribacterales</taxon>
        <taxon>Mucispirillaceae</taxon>
        <taxon>Mucispirillum</taxon>
    </lineage>
</organism>
<evidence type="ECO:0000256" key="8">
    <source>
        <dbReference type="ARBA" id="ARBA00023014"/>
    </source>
</evidence>
<dbReference type="Pfam" id="PF13237">
    <property type="entry name" value="Fer4_10"/>
    <property type="match status" value="1"/>
</dbReference>
<dbReference type="KEGG" id="msch:N508_000199"/>
<protein>
    <submittedName>
        <fullName evidence="9">Uncharacterized protein</fullName>
    </submittedName>
</protein>
<dbReference type="Gene3D" id="3.30.70.20">
    <property type="match status" value="1"/>
</dbReference>
<evidence type="ECO:0000256" key="7">
    <source>
        <dbReference type="ARBA" id="ARBA00023004"/>
    </source>
</evidence>
<comment type="cofactor">
    <cofactor evidence="1">
        <name>FMN</name>
        <dbReference type="ChEBI" id="CHEBI:58210"/>
    </cofactor>
</comment>
<evidence type="ECO:0000313" key="10">
    <source>
        <dbReference type="Proteomes" id="UP000017429"/>
    </source>
</evidence>
<accession>V2PXV8</accession>
<keyword evidence="8" id="KW-0411">Iron-sulfur</keyword>
<keyword evidence="7" id="KW-0408">Iron</keyword>
<dbReference type="GO" id="GO:0016491">
    <property type="term" value="F:oxidoreductase activity"/>
    <property type="evidence" value="ECO:0007669"/>
    <property type="project" value="UniProtKB-KW"/>
</dbReference>
<dbReference type="GO" id="GO:0046872">
    <property type="term" value="F:metal ion binding"/>
    <property type="evidence" value="ECO:0007669"/>
    <property type="project" value="UniProtKB-KW"/>
</dbReference>
<keyword evidence="4" id="KW-0288">FMN</keyword>
<dbReference type="InterPro" id="IPR029479">
    <property type="entry name" value="Nitroreductase"/>
</dbReference>
<comment type="similarity">
    <text evidence="2">Belongs to the nitroreductase family.</text>
</comment>
<name>V2PXV8_9BACT</name>
<dbReference type="CDD" id="cd02143">
    <property type="entry name" value="nitroreductase_FeS-like"/>
    <property type="match status" value="1"/>
</dbReference>
<evidence type="ECO:0000256" key="6">
    <source>
        <dbReference type="ARBA" id="ARBA00023002"/>
    </source>
</evidence>
<evidence type="ECO:0000256" key="3">
    <source>
        <dbReference type="ARBA" id="ARBA00022630"/>
    </source>
</evidence>
<dbReference type="SUPFAM" id="SSF54862">
    <property type="entry name" value="4Fe-4S ferredoxins"/>
    <property type="match status" value="1"/>
</dbReference>
<dbReference type="PANTHER" id="PTHR43673">
    <property type="entry name" value="NAD(P)H NITROREDUCTASE YDGI-RELATED"/>
    <property type="match status" value="1"/>
</dbReference>
<keyword evidence="10" id="KW-1185">Reference proteome</keyword>
<reference evidence="9" key="2">
    <citation type="submission" date="2022-05" db="EMBL/GenBank/DDBJ databases">
        <authorList>
            <person name="Proctor A.L."/>
            <person name="Phillips G.J."/>
            <person name="Wannemuehler M.J."/>
        </authorList>
    </citation>
    <scope>NUCLEOTIDE SEQUENCE</scope>
    <source>
        <strain evidence="9">ASF457</strain>
    </source>
</reference>
<dbReference type="eggNOG" id="COG0778">
    <property type="taxonomic scope" value="Bacteria"/>
</dbReference>
<dbReference type="Gene3D" id="3.40.109.10">
    <property type="entry name" value="NADH Oxidase"/>
    <property type="match status" value="1"/>
</dbReference>
<reference evidence="9" key="3">
    <citation type="submission" date="2022-06" db="EMBL/GenBank/DDBJ databases">
        <title>Resources to Facilitate Use of the Altered Schaedler Flora (ASF) Mouse Model to Study Microbiome Function.</title>
        <authorList>
            <person name="Proctor A."/>
            <person name="Parvinroo S."/>
            <person name="Richie T."/>
            <person name="Jia X."/>
            <person name="Lee S.T.M."/>
            <person name="Karp P.D."/>
            <person name="Paley S."/>
            <person name="Kostic A.D."/>
            <person name="Pierre J.F."/>
            <person name="Wannemuehler M.J."/>
            <person name="Phillips G.J."/>
        </authorList>
    </citation>
    <scope>NUCLEOTIDE SEQUENCE</scope>
    <source>
        <strain evidence="9">ASF457</strain>
    </source>
</reference>
<dbReference type="AlphaFoldDB" id="V2PXV8"/>
<sequence>MPFFHLDKEKCKKDGICSAVCVTGIIKNDDNHSPYINEKNAYKCISCGLCVAFCPHEACYVENLDPAQFSKVNKDTLASSEQLDTFIKTRRSVRIFRKNAVDDETLNKIMDNVRYAPSAKNTHNNRWIITKSREETVKLGDLVVKYMQEHILEMPEEHALHYKLLCRAYQSGKDVIMRDAPHIIVAVLPDKYEWKAEDGSTALAYFELSTHAHNIGCVWAGYFTSVARVYKPLRDALGIKDDEYIAGAQLFGNPVYKTRQITSRKPNNISYI</sequence>
<dbReference type="GO" id="GO:0051536">
    <property type="term" value="F:iron-sulfur cluster binding"/>
    <property type="evidence" value="ECO:0007669"/>
    <property type="project" value="UniProtKB-KW"/>
</dbReference>
<dbReference type="InterPro" id="IPR000415">
    <property type="entry name" value="Nitroreductase-like"/>
</dbReference>
<dbReference type="PANTHER" id="PTHR43673:SF2">
    <property type="entry name" value="NITROREDUCTASE"/>
    <property type="match status" value="1"/>
</dbReference>
<evidence type="ECO:0000256" key="2">
    <source>
        <dbReference type="ARBA" id="ARBA00007118"/>
    </source>
</evidence>
<evidence type="ECO:0000256" key="5">
    <source>
        <dbReference type="ARBA" id="ARBA00022723"/>
    </source>
</evidence>
<reference evidence="9" key="1">
    <citation type="journal article" date="2014" name="Genome Announc.">
        <title>Draft genome sequences of the altered schaedler flora, a defined bacterial community from gnotobiotic mice.</title>
        <authorList>
            <person name="Wannemuehler M.J."/>
            <person name="Overstreet A.M."/>
            <person name="Ward D.V."/>
            <person name="Phillips G.J."/>
        </authorList>
    </citation>
    <scope>NUCLEOTIDE SEQUENCE</scope>
    <source>
        <strain evidence="9">ASF457</strain>
    </source>
</reference>
<evidence type="ECO:0000256" key="4">
    <source>
        <dbReference type="ARBA" id="ARBA00022643"/>
    </source>
</evidence>
<dbReference type="PROSITE" id="PS51379">
    <property type="entry name" value="4FE4S_FER_2"/>
    <property type="match status" value="2"/>
</dbReference>
<dbReference type="Proteomes" id="UP000017429">
    <property type="component" value="Chromosome"/>
</dbReference>
<keyword evidence="6" id="KW-0560">Oxidoreductase</keyword>